<name>A0ABS7WSU2_9BACT</name>
<dbReference type="Proteomes" id="UP000786183">
    <property type="component" value="Unassembled WGS sequence"/>
</dbReference>
<reference evidence="1 2" key="1">
    <citation type="submission" date="2020-07" db="EMBL/GenBank/DDBJ databases">
        <title>Transfer of Campylobacter canadensis to the novel genus Avispirillum gen. nov., that also includes two novel species recovered from migratory waterfowl: Avispirillum anseris sp. nov. and Avispirillum brantae sp. nov.</title>
        <authorList>
            <person name="Miller W.G."/>
            <person name="Chapman M.H."/>
            <person name="Yee E."/>
            <person name="Inglis G.D."/>
        </authorList>
    </citation>
    <scope>NUCLEOTIDE SEQUENCE [LARGE SCALE GENOMIC DNA]</scope>
    <source>
        <strain evidence="1 2">L283</strain>
    </source>
</reference>
<proteinExistence type="predicted"/>
<dbReference type="EMBL" id="JACGBB010000016">
    <property type="protein sequence ID" value="MBZ7987840.1"/>
    <property type="molecule type" value="Genomic_DNA"/>
</dbReference>
<keyword evidence="2" id="KW-1185">Reference proteome</keyword>
<dbReference type="RefSeq" id="WP_224325480.1">
    <property type="nucleotide sequence ID" value="NZ_JACGBB010000016.1"/>
</dbReference>
<protein>
    <submittedName>
        <fullName evidence="1">dUTP diphosphatase</fullName>
    </submittedName>
</protein>
<organism evidence="1 2">
    <name type="scientific">Campylobacter canadensis</name>
    <dbReference type="NCBI Taxonomy" id="449520"/>
    <lineage>
        <taxon>Bacteria</taxon>
        <taxon>Pseudomonadati</taxon>
        <taxon>Campylobacterota</taxon>
        <taxon>Epsilonproteobacteria</taxon>
        <taxon>Campylobacterales</taxon>
        <taxon>Campylobacteraceae</taxon>
        <taxon>Campylobacter</taxon>
    </lineage>
</organism>
<dbReference type="InterPro" id="IPR014871">
    <property type="entry name" value="dUTPase/dCTP_pyrophosphatase"/>
</dbReference>
<accession>A0ABS7WSU2</accession>
<dbReference type="CDD" id="cd11527">
    <property type="entry name" value="NTP-PPase_dUTPase"/>
    <property type="match status" value="1"/>
</dbReference>
<dbReference type="Pfam" id="PF08761">
    <property type="entry name" value="dUTPase_2"/>
    <property type="match status" value="1"/>
</dbReference>
<dbReference type="Gene3D" id="1.10.4010.10">
    <property type="entry name" value="Type II deoxyuridine triphosphatase"/>
    <property type="match status" value="1"/>
</dbReference>
<sequence length="219" mass="26051">MKENIKYIEEMLLLQDKLNVATCGENYKISKVTKENRKIDFARCIYMECAELIDSLPWKHWKSIDAKWDIQNIKIELVDIWHFILSLALINNQKDVFTKVFNEYKNYKSSNKLDDILLYSKELIHYSSAKDCNLIEILNAFLILLDILEFNFSDLFKIYIGKNVLNQFRQDNGYKNGTYKKIWDNKEDNVILYEILESLKEVNFDVVYNELGKIYKGVK</sequence>
<comment type="caution">
    <text evidence="1">The sequence shown here is derived from an EMBL/GenBank/DDBJ whole genome shotgun (WGS) entry which is preliminary data.</text>
</comment>
<evidence type="ECO:0000313" key="1">
    <source>
        <dbReference type="EMBL" id="MBZ7987840.1"/>
    </source>
</evidence>
<dbReference type="SUPFAM" id="SSF101386">
    <property type="entry name" value="all-alpha NTP pyrophosphatases"/>
    <property type="match status" value="1"/>
</dbReference>
<gene>
    <name evidence="1" type="ORF">AVCANL283_07010</name>
</gene>
<evidence type="ECO:0000313" key="2">
    <source>
        <dbReference type="Proteomes" id="UP000786183"/>
    </source>
</evidence>